<dbReference type="InterPro" id="IPR014430">
    <property type="entry name" value="Scs7"/>
</dbReference>
<evidence type="ECO:0000313" key="23">
    <source>
        <dbReference type="EMBL" id="ORY74786.1"/>
    </source>
</evidence>
<dbReference type="PANTHER" id="PTHR12863:SF1">
    <property type="entry name" value="FATTY ACID 2-HYDROXYLASE"/>
    <property type="match status" value="1"/>
</dbReference>
<feature type="transmembrane region" description="Helical" evidence="21">
    <location>
        <begin position="181"/>
        <end position="200"/>
    </location>
</feature>
<keyword evidence="5 18" id="KW-0444">Lipid biosynthesis</keyword>
<evidence type="ECO:0000256" key="6">
    <source>
        <dbReference type="ARBA" id="ARBA00022617"/>
    </source>
</evidence>
<evidence type="ECO:0000256" key="9">
    <source>
        <dbReference type="ARBA" id="ARBA00022824"/>
    </source>
</evidence>
<feature type="binding site" evidence="19">
    <location>
        <position position="340"/>
    </location>
    <ligand>
        <name>Zn(2+)</name>
        <dbReference type="ChEBI" id="CHEBI:29105"/>
        <label>1</label>
    </ligand>
</feature>
<keyword evidence="10 18" id="KW-0276">Fatty acid metabolism</keyword>
<keyword evidence="15 18" id="KW-0443">Lipid metabolism</keyword>
<evidence type="ECO:0000256" key="11">
    <source>
        <dbReference type="ARBA" id="ARBA00022833"/>
    </source>
</evidence>
<dbReference type="SMART" id="SM01117">
    <property type="entry name" value="Cyt-b5"/>
    <property type="match status" value="1"/>
</dbReference>
<keyword evidence="9 18" id="KW-0256">Endoplasmic reticulum</keyword>
<evidence type="ECO:0000256" key="20">
    <source>
        <dbReference type="PIRSR" id="PIRSR005149-50"/>
    </source>
</evidence>
<dbReference type="Pfam" id="PF04116">
    <property type="entry name" value="FA_hydroxylase"/>
    <property type="match status" value="1"/>
</dbReference>
<feature type="transmembrane region" description="Helical" evidence="21">
    <location>
        <begin position="293"/>
        <end position="314"/>
    </location>
</feature>
<dbReference type="InParanoid" id="A0A1Y2EUE7"/>
<dbReference type="PIRSF" id="PIRSF005149">
    <property type="entry name" value="IPC-B_HD"/>
    <property type="match status" value="1"/>
</dbReference>
<comment type="subcellular location">
    <subcellularLocation>
        <location evidence="1">Endoplasmic reticulum membrane</location>
        <topology evidence="1">Multi-pass membrane protein</topology>
    </subcellularLocation>
</comment>
<keyword evidence="16 18" id="KW-0472">Membrane</keyword>
<dbReference type="InterPro" id="IPR001199">
    <property type="entry name" value="Cyt_B5-like_heme/steroid-bd"/>
</dbReference>
<evidence type="ECO:0000256" key="15">
    <source>
        <dbReference type="ARBA" id="ARBA00023098"/>
    </source>
</evidence>
<dbReference type="GO" id="GO:0005506">
    <property type="term" value="F:iron ion binding"/>
    <property type="evidence" value="ECO:0007669"/>
    <property type="project" value="UniProtKB-UniRule"/>
</dbReference>
<evidence type="ECO:0000256" key="1">
    <source>
        <dbReference type="ARBA" id="ARBA00004477"/>
    </source>
</evidence>
<dbReference type="EC" id="1.-.-.-" evidence="18"/>
<dbReference type="InterPro" id="IPR036400">
    <property type="entry name" value="Cyt_B5-like_heme/steroid_sf"/>
</dbReference>
<sequence length="375" mass="43444">MATTSALKTPSTSSTTKRTRIYTLEDVRHHSKSGNCWVVHDNKIYDVTTFIEDHPGGDDLILEYAGRDITTVMSDPLEHSHSDSAFSLLQSYQVGVVGAEERITNVNFVFTDHFKPQDTDNGDDWERNQFLDLDRPLVMQMWNSDFSKSFYLQQVHQPRHLPHPARLFGPSYLEMFTRTPWYVVPLIWVPITLYILYLSVSQQLDKGTEWGTAWARTGACFLLGNFIWTLLEYTMHRFVFHIEEYLPDRPFFLMLHFLLHGIHHYLPMDGLRLVMPPILFTVLQAPFTKLGHLLFPPFMANGIIAGAFAFYVAYDMAHYFFHHASLPGFLKSQKSYHMEHHYKEPNLGFGVTSPVWDWVFDTEFVSAPKAKKAVQ</sequence>
<organism evidence="23 24">
    <name type="scientific">Leucosporidium creatinivorum</name>
    <dbReference type="NCBI Taxonomy" id="106004"/>
    <lineage>
        <taxon>Eukaryota</taxon>
        <taxon>Fungi</taxon>
        <taxon>Dikarya</taxon>
        <taxon>Basidiomycota</taxon>
        <taxon>Pucciniomycotina</taxon>
        <taxon>Microbotryomycetes</taxon>
        <taxon>Leucosporidiales</taxon>
        <taxon>Leucosporidium</taxon>
    </lineage>
</organism>
<comment type="cofactor">
    <cofactor evidence="20">
        <name>Fe cation</name>
        <dbReference type="ChEBI" id="CHEBI:24875"/>
    </cofactor>
</comment>
<comment type="pathway">
    <text evidence="3">Lipid metabolism.</text>
</comment>
<keyword evidence="6 20" id="KW-0349">Heme</keyword>
<feature type="binding site" evidence="19">
    <location>
        <position position="260"/>
    </location>
    <ligand>
        <name>Zn(2+)</name>
        <dbReference type="ChEBI" id="CHEBI:29105"/>
        <label>1</label>
    </ligand>
</feature>
<evidence type="ECO:0000256" key="13">
    <source>
        <dbReference type="ARBA" id="ARBA00023002"/>
    </source>
</evidence>
<evidence type="ECO:0000256" key="8">
    <source>
        <dbReference type="ARBA" id="ARBA00022723"/>
    </source>
</evidence>
<feature type="binding site" evidence="19">
    <location>
        <position position="263"/>
    </location>
    <ligand>
        <name>Zn(2+)</name>
        <dbReference type="ChEBI" id="CHEBI:29105"/>
        <label>1</label>
    </ligand>
</feature>
<feature type="binding site" evidence="19">
    <location>
        <position position="337"/>
    </location>
    <ligand>
        <name>Zn(2+)</name>
        <dbReference type="ChEBI" id="CHEBI:29105"/>
        <label>1</label>
    </ligand>
</feature>
<evidence type="ECO:0000256" key="16">
    <source>
        <dbReference type="ARBA" id="ARBA00023136"/>
    </source>
</evidence>
<evidence type="ECO:0000256" key="12">
    <source>
        <dbReference type="ARBA" id="ARBA00022989"/>
    </source>
</evidence>
<keyword evidence="8 18" id="KW-0479">Metal-binding</keyword>
<proteinExistence type="inferred from homology"/>
<dbReference type="InterPro" id="IPR006694">
    <property type="entry name" value="Fatty_acid_hydroxylase"/>
</dbReference>
<dbReference type="PROSITE" id="PS00191">
    <property type="entry name" value="CYTOCHROME_B5_1"/>
    <property type="match status" value="1"/>
</dbReference>
<keyword evidence="13 18" id="KW-0560">Oxidoreductase</keyword>
<dbReference type="SUPFAM" id="SSF55856">
    <property type="entry name" value="Cytochrome b5-like heme/steroid binding domain"/>
    <property type="match status" value="1"/>
</dbReference>
<dbReference type="PRINTS" id="PR00363">
    <property type="entry name" value="CYTOCHROMEB5"/>
</dbReference>
<keyword evidence="14 18" id="KW-0408">Iron</keyword>
<feature type="transmembrane region" description="Helical" evidence="21">
    <location>
        <begin position="212"/>
        <end position="231"/>
    </location>
</feature>
<keyword evidence="12 21" id="KW-1133">Transmembrane helix</keyword>
<dbReference type="Proteomes" id="UP000193467">
    <property type="component" value="Unassembled WGS sequence"/>
</dbReference>
<evidence type="ECO:0000256" key="7">
    <source>
        <dbReference type="ARBA" id="ARBA00022692"/>
    </source>
</evidence>
<name>A0A1Y2EUE7_9BASI</name>
<comment type="cofactor">
    <cofactor evidence="18 19">
        <name>Zn(2+)</name>
        <dbReference type="ChEBI" id="CHEBI:29105"/>
    </cofactor>
    <text evidence="18 19">Binds 2 Zn(2+) ions per subunit that likely form a catalytic dimetal center.</text>
</comment>
<feature type="binding site" evidence="19">
    <location>
        <position position="318"/>
    </location>
    <ligand>
        <name>Zn(2+)</name>
        <dbReference type="ChEBI" id="CHEBI:29105"/>
        <label>1</label>
    </ligand>
</feature>
<feature type="binding site" evidence="19">
    <location>
        <position position="241"/>
    </location>
    <ligand>
        <name>Zn(2+)</name>
        <dbReference type="ChEBI" id="CHEBI:29105"/>
        <label>1</label>
    </ligand>
</feature>
<protein>
    <recommendedName>
        <fullName evidence="18">Ceramide very long chain fatty acid hydroxylase</fullName>
        <ecNumber evidence="18">1.-.-.-</ecNumber>
    </recommendedName>
</protein>
<evidence type="ECO:0000256" key="2">
    <source>
        <dbReference type="ARBA" id="ARBA00004991"/>
    </source>
</evidence>
<dbReference type="GO" id="GO:0080132">
    <property type="term" value="F:fatty acid 2-hydroxylase activity"/>
    <property type="evidence" value="ECO:0007669"/>
    <property type="project" value="InterPro"/>
</dbReference>
<evidence type="ECO:0000256" key="10">
    <source>
        <dbReference type="ARBA" id="ARBA00022832"/>
    </source>
</evidence>
<evidence type="ECO:0000256" key="5">
    <source>
        <dbReference type="ARBA" id="ARBA00022516"/>
    </source>
</evidence>
<keyword evidence="24" id="KW-1185">Reference proteome</keyword>
<evidence type="ECO:0000313" key="24">
    <source>
        <dbReference type="Proteomes" id="UP000193467"/>
    </source>
</evidence>
<evidence type="ECO:0000256" key="18">
    <source>
        <dbReference type="PIRNR" id="PIRNR005149"/>
    </source>
</evidence>
<feature type="binding site" description="axial binding residue" evidence="20">
    <location>
        <position position="54"/>
    </location>
    <ligand>
        <name>heme</name>
        <dbReference type="ChEBI" id="CHEBI:30413"/>
    </ligand>
    <ligandPart>
        <name>Fe</name>
        <dbReference type="ChEBI" id="CHEBI:18248"/>
    </ligandPart>
</feature>
<evidence type="ECO:0000259" key="22">
    <source>
        <dbReference type="PROSITE" id="PS50255"/>
    </source>
</evidence>
<feature type="binding site" evidence="19">
    <location>
        <position position="264"/>
    </location>
    <ligand>
        <name>Zn(2+)</name>
        <dbReference type="ChEBI" id="CHEBI:29105"/>
        <label>1</label>
    </ligand>
</feature>
<dbReference type="Gene3D" id="3.10.120.10">
    <property type="entry name" value="Cytochrome b5-like heme/steroid binding domain"/>
    <property type="match status" value="1"/>
</dbReference>
<feature type="domain" description="Cytochrome b5 heme-binding" evidence="22">
    <location>
        <begin position="19"/>
        <end position="98"/>
    </location>
</feature>
<feature type="binding site" evidence="19">
    <location>
        <position position="322"/>
    </location>
    <ligand>
        <name>Zn(2+)</name>
        <dbReference type="ChEBI" id="CHEBI:29105"/>
        <label>1</label>
    </ligand>
</feature>
<evidence type="ECO:0000256" key="17">
    <source>
        <dbReference type="ARBA" id="ARBA00023160"/>
    </source>
</evidence>
<dbReference type="InterPro" id="IPR018506">
    <property type="entry name" value="Cyt_B5_heme-BS"/>
</dbReference>
<dbReference type="FunFam" id="3.10.120.10:FF:000007">
    <property type="entry name" value="Sulfite oxidase, mitochondrial"/>
    <property type="match status" value="1"/>
</dbReference>
<feature type="binding site" description="axial binding residue" evidence="20">
    <location>
        <position position="81"/>
    </location>
    <ligand>
        <name>heme</name>
        <dbReference type="ChEBI" id="CHEBI:30413"/>
    </ligand>
    <ligandPart>
        <name>Fe</name>
        <dbReference type="ChEBI" id="CHEBI:18248"/>
    </ligandPart>
</feature>
<comment type="similarity">
    <text evidence="4 18">Belongs to the sterol desaturase family. SCS7 subfamily.</text>
</comment>
<dbReference type="OrthoDB" id="2204368at2759"/>
<feature type="binding site" evidence="19">
    <location>
        <position position="341"/>
    </location>
    <ligand>
        <name>Zn(2+)</name>
        <dbReference type="ChEBI" id="CHEBI:29105"/>
        <label>1</label>
    </ligand>
</feature>
<dbReference type="STRING" id="106004.A0A1Y2EUE7"/>
<evidence type="ECO:0000256" key="14">
    <source>
        <dbReference type="ARBA" id="ARBA00023004"/>
    </source>
</evidence>
<dbReference type="AlphaFoldDB" id="A0A1Y2EUE7"/>
<keyword evidence="11 19" id="KW-0862">Zinc</keyword>
<dbReference type="GO" id="GO:0006633">
    <property type="term" value="P:fatty acid biosynthetic process"/>
    <property type="evidence" value="ECO:0007669"/>
    <property type="project" value="UniProtKB-KW"/>
</dbReference>
<evidence type="ECO:0000256" key="19">
    <source>
        <dbReference type="PIRSR" id="PIRSR005149-1"/>
    </source>
</evidence>
<evidence type="ECO:0000256" key="4">
    <source>
        <dbReference type="ARBA" id="ARBA00005747"/>
    </source>
</evidence>
<evidence type="ECO:0000256" key="3">
    <source>
        <dbReference type="ARBA" id="ARBA00005189"/>
    </source>
</evidence>
<dbReference type="PANTHER" id="PTHR12863">
    <property type="entry name" value="FATTY ACID HYDROXYLASE"/>
    <property type="match status" value="1"/>
</dbReference>
<gene>
    <name evidence="23" type="ORF">BCR35DRAFT_306607</name>
</gene>
<feature type="binding site" evidence="19">
    <location>
        <position position="236"/>
    </location>
    <ligand>
        <name>Zn(2+)</name>
        <dbReference type="ChEBI" id="CHEBI:29105"/>
        <label>1</label>
    </ligand>
</feature>
<comment type="function">
    <text evidence="18">Ceramide hydroxylase involved in the hydroxylation of sphingolipid-associated very long chain fatty acids. Postulated to hydroxylate the very long chain fatty acid of dihydroceramides and phytoceramides at C-2.</text>
</comment>
<evidence type="ECO:0000256" key="21">
    <source>
        <dbReference type="SAM" id="Phobius"/>
    </source>
</evidence>
<dbReference type="FunCoup" id="A0A1Y2EUE7">
    <property type="interactions" value="101"/>
</dbReference>
<keyword evidence="7 21" id="KW-0812">Transmembrane</keyword>
<dbReference type="PROSITE" id="PS50255">
    <property type="entry name" value="CYTOCHROME_B5_2"/>
    <property type="match status" value="1"/>
</dbReference>
<dbReference type="GO" id="GO:0020037">
    <property type="term" value="F:heme binding"/>
    <property type="evidence" value="ECO:0007669"/>
    <property type="project" value="InterPro"/>
</dbReference>
<dbReference type="GO" id="GO:0005789">
    <property type="term" value="C:endoplasmic reticulum membrane"/>
    <property type="evidence" value="ECO:0007669"/>
    <property type="project" value="UniProtKB-SubCell"/>
</dbReference>
<keyword evidence="17 18" id="KW-0275">Fatty acid biosynthesis</keyword>
<comment type="caution">
    <text evidence="23">The sequence shown here is derived from an EMBL/GenBank/DDBJ whole genome shotgun (WGS) entry which is preliminary data.</text>
</comment>
<dbReference type="EMBL" id="MCGR01000040">
    <property type="protein sequence ID" value="ORY74786.1"/>
    <property type="molecule type" value="Genomic_DNA"/>
</dbReference>
<comment type="pathway">
    <text evidence="2">Sphingolipid metabolism.</text>
</comment>
<dbReference type="Pfam" id="PF00173">
    <property type="entry name" value="Cyt-b5"/>
    <property type="match status" value="1"/>
</dbReference>
<accession>A0A1Y2EUE7</accession>
<reference evidence="23 24" key="1">
    <citation type="submission" date="2016-07" db="EMBL/GenBank/DDBJ databases">
        <title>Pervasive Adenine N6-methylation of Active Genes in Fungi.</title>
        <authorList>
            <consortium name="DOE Joint Genome Institute"/>
            <person name="Mondo S.J."/>
            <person name="Dannebaum R.O."/>
            <person name="Kuo R.C."/>
            <person name="Labutti K."/>
            <person name="Haridas S."/>
            <person name="Kuo A."/>
            <person name="Salamov A."/>
            <person name="Ahrendt S.R."/>
            <person name="Lipzen A."/>
            <person name="Sullivan W."/>
            <person name="Andreopoulos W.B."/>
            <person name="Clum A."/>
            <person name="Lindquist E."/>
            <person name="Daum C."/>
            <person name="Ramamoorthy G.K."/>
            <person name="Gryganskyi A."/>
            <person name="Culley D."/>
            <person name="Magnuson J.K."/>
            <person name="James T.Y."/>
            <person name="O'Malley M.A."/>
            <person name="Stajich J.E."/>
            <person name="Spatafora J.W."/>
            <person name="Visel A."/>
            <person name="Grigoriev I.V."/>
        </authorList>
    </citation>
    <scope>NUCLEOTIDE SEQUENCE [LARGE SCALE GENOMIC DNA]</scope>
    <source>
        <strain evidence="23 24">62-1032</strain>
    </source>
</reference>